<dbReference type="Gene3D" id="3.80.10.10">
    <property type="entry name" value="Ribonuclease Inhibitor"/>
    <property type="match status" value="1"/>
</dbReference>
<organism evidence="1 2">
    <name type="scientific">Hydnum rufescens UP504</name>
    <dbReference type="NCBI Taxonomy" id="1448309"/>
    <lineage>
        <taxon>Eukaryota</taxon>
        <taxon>Fungi</taxon>
        <taxon>Dikarya</taxon>
        <taxon>Basidiomycota</taxon>
        <taxon>Agaricomycotina</taxon>
        <taxon>Agaricomycetes</taxon>
        <taxon>Cantharellales</taxon>
        <taxon>Hydnaceae</taxon>
        <taxon>Hydnum</taxon>
    </lineage>
</organism>
<dbReference type="InterPro" id="IPR032675">
    <property type="entry name" value="LRR_dom_sf"/>
</dbReference>
<sequence>MRKSSNTPPLAIELILDILDLVARDEFRTNGKPTSLLKCATVCRTWAPLTQALLFRTVTLETFRQSLHFFSAVSAHTAKASFLRESVRSLEILVSDEEDGQVITQFAFANVLKLCPNVTDLRLFYFCLRPLDWNTLDILRSVPGPISLSVRCAQYPSPLWDLLTIWPAIQHLEVVSWEAPTINTTKVPNGTWAPYEVRWLDESDSGEDSLPHLLRPGSLRILQLFENPFRRVLRRPYADTRAYLRSLRLRGITDQVASSLANCTTLEEFTYLKVPSAEVLDALSPGLEHLQFQNGTNKHASIRPVLDYVRNRATRLRVVTYNSCGTTLDSEFRELADVCRKRGIELKCFADNAPIEEKEPLICPAKFPRPVPIGRRRLVVINDKTFSPASAGPSSSSHPHPPP</sequence>
<evidence type="ECO:0000313" key="2">
    <source>
        <dbReference type="Proteomes" id="UP000886523"/>
    </source>
</evidence>
<dbReference type="Proteomes" id="UP000886523">
    <property type="component" value="Unassembled WGS sequence"/>
</dbReference>
<dbReference type="OrthoDB" id="2522283at2759"/>
<evidence type="ECO:0008006" key="3">
    <source>
        <dbReference type="Google" id="ProtNLM"/>
    </source>
</evidence>
<keyword evidence="2" id="KW-1185">Reference proteome</keyword>
<evidence type="ECO:0000313" key="1">
    <source>
        <dbReference type="EMBL" id="KAF9516081.1"/>
    </source>
</evidence>
<gene>
    <name evidence="1" type="ORF">BS47DRAFT_1360641</name>
</gene>
<protein>
    <recommendedName>
        <fullName evidence="3">F-box domain-containing protein</fullName>
    </recommendedName>
</protein>
<dbReference type="AlphaFoldDB" id="A0A9P6DV65"/>
<name>A0A9P6DV65_9AGAM</name>
<comment type="caution">
    <text evidence="1">The sequence shown here is derived from an EMBL/GenBank/DDBJ whole genome shotgun (WGS) entry which is preliminary data.</text>
</comment>
<accession>A0A9P6DV65</accession>
<reference evidence="1" key="1">
    <citation type="journal article" date="2020" name="Nat. Commun.">
        <title>Large-scale genome sequencing of mycorrhizal fungi provides insights into the early evolution of symbiotic traits.</title>
        <authorList>
            <person name="Miyauchi S."/>
            <person name="Kiss E."/>
            <person name="Kuo A."/>
            <person name="Drula E."/>
            <person name="Kohler A."/>
            <person name="Sanchez-Garcia M."/>
            <person name="Morin E."/>
            <person name="Andreopoulos B."/>
            <person name="Barry K.W."/>
            <person name="Bonito G."/>
            <person name="Buee M."/>
            <person name="Carver A."/>
            <person name="Chen C."/>
            <person name="Cichocki N."/>
            <person name="Clum A."/>
            <person name="Culley D."/>
            <person name="Crous P.W."/>
            <person name="Fauchery L."/>
            <person name="Girlanda M."/>
            <person name="Hayes R.D."/>
            <person name="Keri Z."/>
            <person name="LaButti K."/>
            <person name="Lipzen A."/>
            <person name="Lombard V."/>
            <person name="Magnuson J."/>
            <person name="Maillard F."/>
            <person name="Murat C."/>
            <person name="Nolan M."/>
            <person name="Ohm R.A."/>
            <person name="Pangilinan J."/>
            <person name="Pereira M.F."/>
            <person name="Perotto S."/>
            <person name="Peter M."/>
            <person name="Pfister S."/>
            <person name="Riley R."/>
            <person name="Sitrit Y."/>
            <person name="Stielow J.B."/>
            <person name="Szollosi G."/>
            <person name="Zifcakova L."/>
            <person name="Stursova M."/>
            <person name="Spatafora J.W."/>
            <person name="Tedersoo L."/>
            <person name="Vaario L.M."/>
            <person name="Yamada A."/>
            <person name="Yan M."/>
            <person name="Wang P."/>
            <person name="Xu J."/>
            <person name="Bruns T."/>
            <person name="Baldrian P."/>
            <person name="Vilgalys R."/>
            <person name="Dunand C."/>
            <person name="Henrissat B."/>
            <person name="Grigoriev I.V."/>
            <person name="Hibbett D."/>
            <person name="Nagy L.G."/>
            <person name="Martin F.M."/>
        </authorList>
    </citation>
    <scope>NUCLEOTIDE SEQUENCE</scope>
    <source>
        <strain evidence="1">UP504</strain>
    </source>
</reference>
<proteinExistence type="predicted"/>
<dbReference type="EMBL" id="MU128944">
    <property type="protein sequence ID" value="KAF9516081.1"/>
    <property type="molecule type" value="Genomic_DNA"/>
</dbReference>